<protein>
    <submittedName>
        <fullName evidence="2">Outer membrane protein transport protein</fullName>
    </submittedName>
</protein>
<evidence type="ECO:0000313" key="3">
    <source>
        <dbReference type="Proteomes" id="UP001209682"/>
    </source>
</evidence>
<dbReference type="Gene3D" id="2.40.160.60">
    <property type="entry name" value="Outer membrane protein transport protein (OMPP1/FadL/TodX)"/>
    <property type="match status" value="1"/>
</dbReference>
<dbReference type="EMBL" id="JAPEQW010000006">
    <property type="protein sequence ID" value="MCW8038906.1"/>
    <property type="molecule type" value="Genomic_DNA"/>
</dbReference>
<evidence type="ECO:0000313" key="2">
    <source>
        <dbReference type="EMBL" id="MCW8038906.1"/>
    </source>
</evidence>
<dbReference type="Proteomes" id="UP001209682">
    <property type="component" value="Unassembled WGS sequence"/>
</dbReference>
<dbReference type="SUPFAM" id="SSF56935">
    <property type="entry name" value="Porins"/>
    <property type="match status" value="1"/>
</dbReference>
<gene>
    <name evidence="2" type="ORF">OKC24_06995</name>
</gene>
<keyword evidence="1" id="KW-0732">Signal</keyword>
<dbReference type="RefSeq" id="WP_265464905.1">
    <property type="nucleotide sequence ID" value="NZ_JAPEQW010000006.1"/>
</dbReference>
<reference evidence="2 3" key="1">
    <citation type="submission" date="2022-11" db="EMBL/GenBank/DDBJ databases">
        <title>Acinetobacter entericus sp. nov., isolated from the gut of the plastic-eating larvae of the Coleoptera insect Zophobas atratus.</title>
        <authorList>
            <person name="Dong X."/>
            <person name="Yang Y."/>
        </authorList>
    </citation>
    <scope>NUCLEOTIDE SEQUENCE [LARGE SCALE GENOMIC DNA]</scope>
    <source>
        <strain evidence="2 3">BIT-DXN8</strain>
    </source>
</reference>
<feature type="signal peptide" evidence="1">
    <location>
        <begin position="1"/>
        <end position="22"/>
    </location>
</feature>
<proteinExistence type="predicted"/>
<organism evidence="2 3">
    <name type="scientific">Acinetobacter entericus</name>
    <dbReference type="NCBI Taxonomy" id="2989714"/>
    <lineage>
        <taxon>Bacteria</taxon>
        <taxon>Pseudomonadati</taxon>
        <taxon>Pseudomonadota</taxon>
        <taxon>Gammaproteobacteria</taxon>
        <taxon>Moraxellales</taxon>
        <taxon>Moraxellaceae</taxon>
        <taxon>Acinetobacter</taxon>
    </lineage>
</organism>
<name>A0ABT3NH85_9GAMM</name>
<evidence type="ECO:0000256" key="1">
    <source>
        <dbReference type="SAM" id="SignalP"/>
    </source>
</evidence>
<keyword evidence="3" id="KW-1185">Reference proteome</keyword>
<comment type="caution">
    <text evidence="2">The sequence shown here is derived from an EMBL/GenBank/DDBJ whole genome shotgun (WGS) entry which is preliminary data.</text>
</comment>
<feature type="chain" id="PRO_5046035713" evidence="1">
    <location>
        <begin position="23"/>
        <end position="419"/>
    </location>
</feature>
<sequence length="419" mass="44353">MKLKKLTTALILATLPATGVFAAALDRSGQSIAAFLQPGNYFEAGISVLDPTVEGKAKANYGGGNLSDMGDDYYFPSAALKLQPTEHFSFGLIYDQPFGADATYSAQDPLVGAGTGLFHLNGESTEVAVKTQNLSFILGFQPIESINIYGGAVYQTVEGDVHLRGAAYGAADGLGKYNASMKEDSAVGWLAGFAYQIPEIALKASVTYRSEIDHEASTRESGQSNILGVALPGSPAALPTYDVQTNTKITTPQSVNLDLQTGIMANTVAFANLRWVNWKNFSIRPEQFGKVAEKLGAAGKTPDNPNGFDLVAYTDDQISATVGVGRKLSEKWAGNVSVGWDSGAGNPVTTLGPTEGYWNVGLGVQFSPAPNYFIAGGVKYFWLGDAAAQPASMFNTANAIAEFEDNHALAYGLKIGYKF</sequence>
<accession>A0ABT3NH85</accession>